<feature type="coiled-coil region" evidence="6">
    <location>
        <begin position="212"/>
        <end position="246"/>
    </location>
</feature>
<evidence type="ECO:0000313" key="9">
    <source>
        <dbReference type="EMBL" id="PIB00836.1"/>
    </source>
</evidence>
<dbReference type="PANTHER" id="PTHR21355">
    <property type="entry name" value="G-PROTEIN COUPLED RECEPTOR-ASSOCIATED PROTEIN LMBRD2"/>
    <property type="match status" value="1"/>
</dbReference>
<feature type="transmembrane region" description="Helical" evidence="8">
    <location>
        <begin position="167"/>
        <end position="191"/>
    </location>
</feature>
<keyword evidence="4 8" id="KW-1133">Transmembrane helix</keyword>
<protein>
    <submittedName>
        <fullName evidence="9">LIMR family protein</fullName>
    </submittedName>
</protein>
<feature type="transmembrane region" description="Helical" evidence="8">
    <location>
        <begin position="448"/>
        <end position="467"/>
    </location>
</feature>
<feature type="transmembrane region" description="Helical" evidence="8">
    <location>
        <begin position="20"/>
        <end position="40"/>
    </location>
</feature>
<dbReference type="Proteomes" id="UP000230605">
    <property type="component" value="Chromosome 1"/>
</dbReference>
<proteinExistence type="inferred from homology"/>
<name>A0A2G5I7L8_CERBT</name>
<comment type="subcellular location">
    <subcellularLocation>
        <location evidence="1">Membrane</location>
        <topology evidence="1">Multi-pass membrane protein</topology>
    </subcellularLocation>
</comment>
<dbReference type="AlphaFoldDB" id="A0A2G5I7L8"/>
<feature type="transmembrane region" description="Helical" evidence="8">
    <location>
        <begin position="52"/>
        <end position="73"/>
    </location>
</feature>
<comment type="caution">
    <text evidence="9">The sequence shown here is derived from an EMBL/GenBank/DDBJ whole genome shotgun (WGS) entry which is preliminary data.</text>
</comment>
<dbReference type="InterPro" id="IPR006876">
    <property type="entry name" value="LMBR1-like_membr_prot"/>
</dbReference>
<dbReference type="GO" id="GO:0016020">
    <property type="term" value="C:membrane"/>
    <property type="evidence" value="ECO:0007669"/>
    <property type="project" value="UniProtKB-SubCell"/>
</dbReference>
<evidence type="ECO:0000256" key="7">
    <source>
        <dbReference type="SAM" id="MobiDB-lite"/>
    </source>
</evidence>
<keyword evidence="3 8" id="KW-0812">Transmembrane</keyword>
<feature type="transmembrane region" description="Helical" evidence="8">
    <location>
        <begin position="497"/>
        <end position="517"/>
    </location>
</feature>
<organism evidence="9 10">
    <name type="scientific">Cercospora beticola</name>
    <name type="common">Sugarbeet leaf spot fungus</name>
    <dbReference type="NCBI Taxonomy" id="122368"/>
    <lineage>
        <taxon>Eukaryota</taxon>
        <taxon>Fungi</taxon>
        <taxon>Dikarya</taxon>
        <taxon>Ascomycota</taxon>
        <taxon>Pezizomycotina</taxon>
        <taxon>Dothideomycetes</taxon>
        <taxon>Dothideomycetidae</taxon>
        <taxon>Mycosphaerellales</taxon>
        <taxon>Mycosphaerellaceae</taxon>
        <taxon>Cercospora</taxon>
    </lineage>
</organism>
<gene>
    <name evidence="9" type="ORF">CB0940_01235</name>
</gene>
<evidence type="ECO:0000256" key="6">
    <source>
        <dbReference type="SAM" id="Coils"/>
    </source>
</evidence>
<dbReference type="EMBL" id="LKMD01000100">
    <property type="protein sequence ID" value="PIB00836.1"/>
    <property type="molecule type" value="Genomic_DNA"/>
</dbReference>
<dbReference type="InterPro" id="IPR051584">
    <property type="entry name" value="GPCR-associated_LMBR1"/>
</dbReference>
<keyword evidence="5 8" id="KW-0472">Membrane</keyword>
<feature type="transmembrane region" description="Helical" evidence="8">
    <location>
        <begin position="406"/>
        <end position="427"/>
    </location>
</feature>
<keyword evidence="6" id="KW-0175">Coiled coil</keyword>
<feature type="transmembrane region" description="Helical" evidence="8">
    <location>
        <begin position="356"/>
        <end position="375"/>
    </location>
</feature>
<feature type="transmembrane region" description="Helical" evidence="8">
    <location>
        <begin position="135"/>
        <end position="155"/>
    </location>
</feature>
<reference evidence="9 10" key="1">
    <citation type="submission" date="2015-10" db="EMBL/GenBank/DDBJ databases">
        <title>The cercosporin biosynthetic gene cluster was horizontally transferred to several fungal lineages and shown to be expanded in Cercospora beticola based on microsynteny with recipient genomes.</title>
        <authorList>
            <person name="De Jonge R."/>
            <person name="Ebert M.K."/>
            <person name="Suttle J.C."/>
            <person name="Jurick Ii W.M."/>
            <person name="Secor G.A."/>
            <person name="Thomma B.P."/>
            <person name="Van De Peer Y."/>
            <person name="Bolton M.D."/>
        </authorList>
    </citation>
    <scope>NUCLEOTIDE SEQUENCE [LARGE SCALE GENOMIC DNA]</scope>
    <source>
        <strain evidence="9 10">09-40</strain>
    </source>
</reference>
<dbReference type="OrthoDB" id="203099at2759"/>
<dbReference type="PANTHER" id="PTHR21355:SF0">
    <property type="entry name" value="G-PROTEIN COUPLED RECEPTOR-ASSOCIATED PROTEIN LMBRD2"/>
    <property type="match status" value="1"/>
</dbReference>
<evidence type="ECO:0000313" key="10">
    <source>
        <dbReference type="Proteomes" id="UP000230605"/>
    </source>
</evidence>
<dbReference type="Pfam" id="PF04791">
    <property type="entry name" value="LMBR1"/>
    <property type="match status" value="1"/>
</dbReference>
<evidence type="ECO:0000256" key="3">
    <source>
        <dbReference type="ARBA" id="ARBA00022692"/>
    </source>
</evidence>
<evidence type="ECO:0000256" key="8">
    <source>
        <dbReference type="SAM" id="Phobius"/>
    </source>
</evidence>
<feature type="region of interest" description="Disordered" evidence="7">
    <location>
        <begin position="669"/>
        <end position="696"/>
    </location>
</feature>
<feature type="transmembrane region" description="Helical" evidence="8">
    <location>
        <begin position="93"/>
        <end position="114"/>
    </location>
</feature>
<evidence type="ECO:0000256" key="4">
    <source>
        <dbReference type="ARBA" id="ARBA00022989"/>
    </source>
</evidence>
<accession>A0A2G5I7L8</accession>
<sequence length="696" mass="77599">MHNMIGDEQAASASAASSVASNIFAASALLTIALLVLLTIRHYLPLRNTPHWLLLPVFLALFLPCSIILLVPIDCAATNANHAIWLPERVTLVAWRIAYWLTFVLTWFILPLLGEYCDSGFRDTRERIADAVRSNLRYQIIVLSAGAVGLVYFILENGFHFATIKGLLMALAYTWGLILAIGLMGHGLVAIPRRLFRNANVISRLRWLHGQAPKIKDRLDEATEKLEHLENTVLQLRRLKSGMSAEQKEWIDELSSVSDTRPNALPTQHTSTPNIPAVITDRYLADLTRKLKRARHRKARFVDEWDRLVQRAYETQTILDSATSKKLQFGRSGIGRNVDILTPTLRYHLHMNLVPAIRVAVSCALALAAVLIVWSEVIRAFAPRLSVIGLTVVHHPTSTSGGKVNIGGQIVAAAWLLYMNTAALYAIQDVKVWGNRALVKRQTYGESAAWYSMQIAKLTVPLSYNFVTMLSPSVFEETMFFQFLGKLLDLTPLGSGFSRFFPCFVLIPVFATLFNVYGRMKSLLGFGFLEDESENNPSGFGTGGWREGKALIDRELQSRGTDSMLGLSTRGASLDLERNAVQSGEDSISATPAQVAVPSRDTFSDHPPSRTEGIREANRQFNAITNQQEEDDSARHFYQDLGERIQNTFTTVETPELMQKIGSAFKTPRWMQDDESGPSALSKWFGGRPEGGRLRL</sequence>
<comment type="similarity">
    <text evidence="2">Belongs to the LIMR family.</text>
</comment>
<evidence type="ECO:0000256" key="2">
    <source>
        <dbReference type="ARBA" id="ARBA00010487"/>
    </source>
</evidence>
<evidence type="ECO:0000256" key="1">
    <source>
        <dbReference type="ARBA" id="ARBA00004141"/>
    </source>
</evidence>
<evidence type="ECO:0000256" key="5">
    <source>
        <dbReference type="ARBA" id="ARBA00023136"/>
    </source>
</evidence>